<evidence type="ECO:0000313" key="1">
    <source>
        <dbReference type="EMBL" id="GAH06830.1"/>
    </source>
</evidence>
<comment type="caution">
    <text evidence="1">The sequence shown here is derived from an EMBL/GenBank/DDBJ whole genome shotgun (WGS) entry which is preliminary data.</text>
</comment>
<proteinExistence type="predicted"/>
<dbReference type="EMBL" id="BART01034687">
    <property type="protein sequence ID" value="GAH06830.1"/>
    <property type="molecule type" value="Genomic_DNA"/>
</dbReference>
<reference evidence="1" key="1">
    <citation type="journal article" date="2014" name="Front. Microbiol.">
        <title>High frequency of phylogenetically diverse reductive dehalogenase-homologous genes in deep subseafloor sedimentary metagenomes.</title>
        <authorList>
            <person name="Kawai M."/>
            <person name="Futagami T."/>
            <person name="Toyoda A."/>
            <person name="Takaki Y."/>
            <person name="Nishi S."/>
            <person name="Hori S."/>
            <person name="Arai W."/>
            <person name="Tsubouchi T."/>
            <person name="Morono Y."/>
            <person name="Uchiyama I."/>
            <person name="Ito T."/>
            <person name="Fujiyama A."/>
            <person name="Inagaki F."/>
            <person name="Takami H."/>
        </authorList>
    </citation>
    <scope>NUCLEOTIDE SEQUENCE</scope>
    <source>
        <strain evidence="1">Expedition CK06-06</strain>
    </source>
</reference>
<sequence length="149" mass="16827">MFLVLWVPGCFPDRYPVGPEESVTRRPQVSFISPFEGDYVQADSLDVIEIWFDMLMDESSVSEKFNLSLVVGDEPGTELNNINQMDQSKSEPDFLVLCRGDLGSFYSWDRGESWIFWGSLAEIAVKMLKIDPANASTIYALNDSILLKS</sequence>
<accession>X1DES8</accession>
<dbReference type="SUPFAM" id="SSF110296">
    <property type="entry name" value="Oligoxyloglucan reducing end-specific cellobiohydrolase"/>
    <property type="match status" value="1"/>
</dbReference>
<name>X1DES8_9ZZZZ</name>
<feature type="non-terminal residue" evidence="1">
    <location>
        <position position="149"/>
    </location>
</feature>
<protein>
    <submittedName>
        <fullName evidence="1">Uncharacterized protein</fullName>
    </submittedName>
</protein>
<organism evidence="1">
    <name type="scientific">marine sediment metagenome</name>
    <dbReference type="NCBI Taxonomy" id="412755"/>
    <lineage>
        <taxon>unclassified sequences</taxon>
        <taxon>metagenomes</taxon>
        <taxon>ecological metagenomes</taxon>
    </lineage>
</organism>
<dbReference type="AlphaFoldDB" id="X1DES8"/>
<gene>
    <name evidence="1" type="ORF">S01H4_59202</name>
</gene>